<dbReference type="SUPFAM" id="SSF51905">
    <property type="entry name" value="FAD/NAD(P)-binding domain"/>
    <property type="match status" value="1"/>
</dbReference>
<keyword evidence="2" id="KW-0285">Flavoprotein</keyword>
<keyword evidence="2" id="KW-0274">FAD</keyword>
<dbReference type="SUPFAM" id="SSF54373">
    <property type="entry name" value="FAD-linked reductases, C-terminal domain"/>
    <property type="match status" value="1"/>
</dbReference>
<evidence type="ECO:0000313" key="6">
    <source>
        <dbReference type="EMBL" id="CAH1404137.1"/>
    </source>
</evidence>
<evidence type="ECO:0000256" key="2">
    <source>
        <dbReference type="PIRSR" id="PIRSR000137-2"/>
    </source>
</evidence>
<proteinExistence type="inferred from homology"/>
<keyword evidence="7" id="KW-1185">Reference proteome</keyword>
<feature type="binding site" evidence="2">
    <location>
        <position position="332"/>
    </location>
    <ligand>
        <name>FAD</name>
        <dbReference type="ChEBI" id="CHEBI:57692"/>
    </ligand>
</feature>
<evidence type="ECO:0000259" key="4">
    <source>
        <dbReference type="Pfam" id="PF00732"/>
    </source>
</evidence>
<feature type="domain" description="Glucose-methanol-choline oxidoreductase C-terminal" evidence="5">
    <location>
        <begin position="520"/>
        <end position="661"/>
    </location>
</feature>
<dbReference type="PANTHER" id="PTHR11552">
    <property type="entry name" value="GLUCOSE-METHANOL-CHOLINE GMC OXIDOREDUCTASE"/>
    <property type="match status" value="1"/>
</dbReference>
<dbReference type="Pfam" id="PF05199">
    <property type="entry name" value="GMC_oxred_C"/>
    <property type="match status" value="1"/>
</dbReference>
<dbReference type="Pfam" id="PF00732">
    <property type="entry name" value="GMC_oxred_N"/>
    <property type="match status" value="1"/>
</dbReference>
<comment type="similarity">
    <text evidence="1">Belongs to the GMC oxidoreductase family.</text>
</comment>
<dbReference type="GO" id="GO:0016614">
    <property type="term" value="F:oxidoreductase activity, acting on CH-OH group of donors"/>
    <property type="evidence" value="ECO:0007669"/>
    <property type="project" value="InterPro"/>
</dbReference>
<dbReference type="Proteomes" id="UP001152798">
    <property type="component" value="Chromosome 6"/>
</dbReference>
<dbReference type="InterPro" id="IPR007867">
    <property type="entry name" value="GMC_OxRtase_C"/>
</dbReference>
<protein>
    <submittedName>
        <fullName evidence="6">Uncharacterized protein</fullName>
    </submittedName>
</protein>
<dbReference type="Gene3D" id="3.30.560.10">
    <property type="entry name" value="Glucose Oxidase, domain 3"/>
    <property type="match status" value="1"/>
</dbReference>
<accession>A0A9P0HLX1</accession>
<dbReference type="PANTHER" id="PTHR11552:SF217">
    <property type="entry name" value="GLUCOSE DEHYDROGENASE [FAD, QUINONE]"/>
    <property type="match status" value="1"/>
</dbReference>
<evidence type="ECO:0000259" key="5">
    <source>
        <dbReference type="Pfam" id="PF05199"/>
    </source>
</evidence>
<dbReference type="EMBL" id="OV725082">
    <property type="protein sequence ID" value="CAH1404137.1"/>
    <property type="molecule type" value="Genomic_DNA"/>
</dbReference>
<dbReference type="GO" id="GO:0050660">
    <property type="term" value="F:flavin adenine dinucleotide binding"/>
    <property type="evidence" value="ECO:0007669"/>
    <property type="project" value="InterPro"/>
</dbReference>
<dbReference type="Gene3D" id="3.50.50.60">
    <property type="entry name" value="FAD/NAD(P)-binding domain"/>
    <property type="match status" value="1"/>
</dbReference>
<dbReference type="InterPro" id="IPR000172">
    <property type="entry name" value="GMC_OxRdtase_N"/>
</dbReference>
<feature type="domain" description="Glucose-methanol-choline oxidoreductase N-terminal" evidence="4">
    <location>
        <begin position="108"/>
        <end position="409"/>
    </location>
</feature>
<gene>
    <name evidence="6" type="ORF">NEZAVI_LOCUS12603</name>
</gene>
<dbReference type="InterPro" id="IPR012132">
    <property type="entry name" value="GMC_OxRdtase"/>
</dbReference>
<evidence type="ECO:0000313" key="7">
    <source>
        <dbReference type="Proteomes" id="UP001152798"/>
    </source>
</evidence>
<dbReference type="InterPro" id="IPR036188">
    <property type="entry name" value="FAD/NAD-bd_sf"/>
</dbReference>
<dbReference type="AlphaFoldDB" id="A0A9P0HLX1"/>
<sequence length="695" mass="77224">MYWSNVINIMCLFTWVHCLAIKEEDRDEAFVEEEKSENICDQEAAYLPELIGPSGGDFFNPCPGHSSGLAGEAFADLINSLIISECLLEAPCSYPYDMGGECRRSTIFDFIVIGGGTAGAVLAARLSEIADWNVLLIEAGNDPEMTSAVPYFFQNLLRTKMDWNFVTVPEKGLYNGLMGRVNRWPLGKALGGTSSIGQMLYIRGCSRDFDNIAAAGNVGWASEDVTPYFLKSEDMTDMILLQSEGNREYHARGGPLKLGRFSYLAPISVLIQNVSTDIGYPRNYDINGISQAGFMAPMTGTVLTGERLNTAKAFINPIKHRKNLFVIKHGYVYKILICPKTSRAYGIQYMYRNEQMGRTLRASREIIVCAGTVGSAKLMMLSGVGPKNELELLGIYCVKNLRVGRNLIDSVQFPGAPIVLDFGDSTQTTLCELDEAYEYLTRRTGLLASIGATELIGMINLDTDESPDVSMQFMHIIVNDSFLLQDFLKNLGVTDEIASQYLALTYNRNILIPFIKLLHPRSRGTVRLRSDNMDDMPLIETRYLEHSKDFNTIMWGIKYVEKMLSNEMFKRYNATMKYLEMAGCCGIKRGTDHYWACAMSHLAGTGYDPIGTCKMGPSDDPTAVVDHQLRVYGIKGLRVADASIIPTSVTGPPLASVIMIAEKAADMIKMQWISDYKPVFRPPLPAKSKPEVKDS</sequence>
<feature type="binding site" evidence="2">
    <location>
        <position position="193"/>
    </location>
    <ligand>
        <name>FAD</name>
        <dbReference type="ChEBI" id="CHEBI:57692"/>
    </ligand>
</feature>
<organism evidence="6 7">
    <name type="scientific">Nezara viridula</name>
    <name type="common">Southern green stink bug</name>
    <name type="synonym">Cimex viridulus</name>
    <dbReference type="NCBI Taxonomy" id="85310"/>
    <lineage>
        <taxon>Eukaryota</taxon>
        <taxon>Metazoa</taxon>
        <taxon>Ecdysozoa</taxon>
        <taxon>Arthropoda</taxon>
        <taxon>Hexapoda</taxon>
        <taxon>Insecta</taxon>
        <taxon>Pterygota</taxon>
        <taxon>Neoptera</taxon>
        <taxon>Paraneoptera</taxon>
        <taxon>Hemiptera</taxon>
        <taxon>Heteroptera</taxon>
        <taxon>Panheteroptera</taxon>
        <taxon>Pentatomomorpha</taxon>
        <taxon>Pentatomoidea</taxon>
        <taxon>Pentatomidae</taxon>
        <taxon>Pentatominae</taxon>
        <taxon>Nezara</taxon>
    </lineage>
</organism>
<comment type="cofactor">
    <cofactor evidence="2">
        <name>FAD</name>
        <dbReference type="ChEBI" id="CHEBI:57692"/>
    </cofactor>
</comment>
<name>A0A9P0HLX1_NEZVI</name>
<feature type="chain" id="PRO_5040172919" evidence="3">
    <location>
        <begin position="19"/>
        <end position="695"/>
    </location>
</feature>
<dbReference type="OrthoDB" id="269227at2759"/>
<evidence type="ECO:0000256" key="1">
    <source>
        <dbReference type="ARBA" id="ARBA00010790"/>
    </source>
</evidence>
<dbReference type="PIRSF" id="PIRSF000137">
    <property type="entry name" value="Alcohol_oxidase"/>
    <property type="match status" value="1"/>
</dbReference>
<keyword evidence="3" id="KW-0732">Signal</keyword>
<reference evidence="6" key="1">
    <citation type="submission" date="2022-01" db="EMBL/GenBank/DDBJ databases">
        <authorList>
            <person name="King R."/>
        </authorList>
    </citation>
    <scope>NUCLEOTIDE SEQUENCE</scope>
</reference>
<feature type="signal peptide" evidence="3">
    <location>
        <begin position="1"/>
        <end position="18"/>
    </location>
</feature>
<evidence type="ECO:0000256" key="3">
    <source>
        <dbReference type="SAM" id="SignalP"/>
    </source>
</evidence>